<evidence type="ECO:0000313" key="4">
    <source>
        <dbReference type="Proteomes" id="UP001165136"/>
    </source>
</evidence>
<feature type="domain" description="Metallo-beta-lactamase" evidence="2">
    <location>
        <begin position="31"/>
        <end position="221"/>
    </location>
</feature>
<dbReference type="InterPro" id="IPR001279">
    <property type="entry name" value="Metallo-B-lactamas"/>
</dbReference>
<dbReference type="InterPro" id="IPR036866">
    <property type="entry name" value="RibonucZ/Hydroxyglut_hydro"/>
</dbReference>
<keyword evidence="4" id="KW-1185">Reference proteome</keyword>
<dbReference type="SMART" id="SM00849">
    <property type="entry name" value="Lactamase_B"/>
    <property type="match status" value="1"/>
</dbReference>
<dbReference type="EMBL" id="BSTI01000007">
    <property type="protein sequence ID" value="GLY67142.1"/>
    <property type="molecule type" value="Genomic_DNA"/>
</dbReference>
<accession>A0A9W6R3U6</accession>
<dbReference type="SUPFAM" id="SSF56281">
    <property type="entry name" value="Metallo-hydrolase/oxidoreductase"/>
    <property type="match status" value="1"/>
</dbReference>
<reference evidence="3" key="1">
    <citation type="submission" date="2023-03" db="EMBL/GenBank/DDBJ databases">
        <title>Amycolatopsis taiwanensis NBRC 103393.</title>
        <authorList>
            <person name="Ichikawa N."/>
            <person name="Sato H."/>
            <person name="Tonouchi N."/>
        </authorList>
    </citation>
    <scope>NUCLEOTIDE SEQUENCE</scope>
    <source>
        <strain evidence="3">NBRC 103393</strain>
    </source>
</reference>
<dbReference type="CDD" id="cd16282">
    <property type="entry name" value="metallo-hydrolase-like_MBL-fold"/>
    <property type="match status" value="1"/>
</dbReference>
<feature type="region of interest" description="Disordered" evidence="1">
    <location>
        <begin position="258"/>
        <end position="278"/>
    </location>
</feature>
<organism evidence="3 4">
    <name type="scientific">Amycolatopsis taiwanensis</name>
    <dbReference type="NCBI Taxonomy" id="342230"/>
    <lineage>
        <taxon>Bacteria</taxon>
        <taxon>Bacillati</taxon>
        <taxon>Actinomycetota</taxon>
        <taxon>Actinomycetes</taxon>
        <taxon>Pseudonocardiales</taxon>
        <taxon>Pseudonocardiaceae</taxon>
        <taxon>Amycolatopsis</taxon>
    </lineage>
</organism>
<dbReference type="PANTHER" id="PTHR42951">
    <property type="entry name" value="METALLO-BETA-LACTAMASE DOMAIN-CONTAINING"/>
    <property type="match status" value="1"/>
</dbReference>
<sequence length="278" mass="30010">MLLNAPEKAVAVGEWTEVGDGVLARRYEHLDQTLGLVVGQERCLVIDTGGDEVQGAEFVAAIKGVTSLPWTVVITHAHFDHYFGTAPFRPCPVWSHDRCRAAMAADAEHDRAAFAARFVRDGEHELADRLVNAELVLPDEVMTTKTELDLGGRVVTLLHPGLAHSDGDLMVHVPDAGVVFAGDLVEVGAPPSIGPDADPVGWPKALDKILALRPDTVVPGHGSPVDVSYVEEQRDQLHQLSALFRAVKAGRMSVEEALPHSPFPEATTRPVLDRVSRT</sequence>
<proteinExistence type="predicted"/>
<comment type="caution">
    <text evidence="3">The sequence shown here is derived from an EMBL/GenBank/DDBJ whole genome shotgun (WGS) entry which is preliminary data.</text>
</comment>
<evidence type="ECO:0000256" key="1">
    <source>
        <dbReference type="SAM" id="MobiDB-lite"/>
    </source>
</evidence>
<evidence type="ECO:0000259" key="2">
    <source>
        <dbReference type="SMART" id="SM00849"/>
    </source>
</evidence>
<evidence type="ECO:0000313" key="3">
    <source>
        <dbReference type="EMBL" id="GLY67142.1"/>
    </source>
</evidence>
<dbReference type="PANTHER" id="PTHR42951:SF4">
    <property type="entry name" value="ACYL-COENZYME A THIOESTERASE MBLAC2"/>
    <property type="match status" value="1"/>
</dbReference>
<dbReference type="Pfam" id="PF00753">
    <property type="entry name" value="Lactamase_B"/>
    <property type="match status" value="1"/>
</dbReference>
<dbReference type="Proteomes" id="UP001165136">
    <property type="component" value="Unassembled WGS sequence"/>
</dbReference>
<dbReference type="AlphaFoldDB" id="A0A9W6R3U6"/>
<protein>
    <submittedName>
        <fullName evidence="3">MBL fold metallo-hydrolase</fullName>
    </submittedName>
</protein>
<gene>
    <name evidence="3" type="ORF">Atai01_37610</name>
</gene>
<dbReference type="Gene3D" id="3.60.15.10">
    <property type="entry name" value="Ribonuclease Z/Hydroxyacylglutathione hydrolase-like"/>
    <property type="match status" value="1"/>
</dbReference>
<name>A0A9W6R3U6_9PSEU</name>
<dbReference type="InterPro" id="IPR050855">
    <property type="entry name" value="NDM-1-like"/>
</dbReference>